<reference evidence="3" key="2">
    <citation type="submission" date="2023-05" db="EMBL/GenBank/DDBJ databases">
        <authorList>
            <consortium name="Lawrence Berkeley National Laboratory"/>
            <person name="Steindorff A."/>
            <person name="Hensen N."/>
            <person name="Bonometti L."/>
            <person name="Westerberg I."/>
            <person name="Brannstrom I.O."/>
            <person name="Guillou S."/>
            <person name="Cros-Aarteil S."/>
            <person name="Calhoun S."/>
            <person name="Haridas S."/>
            <person name="Kuo A."/>
            <person name="Mondo S."/>
            <person name="Pangilinan J."/>
            <person name="Riley R."/>
            <person name="Labutti K."/>
            <person name="Andreopoulos B."/>
            <person name="Lipzen A."/>
            <person name="Chen C."/>
            <person name="Yanf M."/>
            <person name="Daum C."/>
            <person name="Ng V."/>
            <person name="Clum A."/>
            <person name="Ohm R."/>
            <person name="Martin F."/>
            <person name="Silar P."/>
            <person name="Natvig D."/>
            <person name="Lalanne C."/>
            <person name="Gautier V."/>
            <person name="Ament-Velasquez S.L."/>
            <person name="Kruys A."/>
            <person name="Hutchinson M.I."/>
            <person name="Powell A.J."/>
            <person name="Barry K."/>
            <person name="Miller A.N."/>
            <person name="Grigoriev I.V."/>
            <person name="Debuchy R."/>
            <person name="Gladieux P."/>
            <person name="Thoren M.H."/>
            <person name="Johannesson H."/>
        </authorList>
    </citation>
    <scope>NUCLEOTIDE SEQUENCE</scope>
    <source>
        <strain evidence="3">PSN243</strain>
    </source>
</reference>
<feature type="transmembrane region" description="Helical" evidence="1">
    <location>
        <begin position="515"/>
        <end position="536"/>
    </location>
</feature>
<feature type="transmembrane region" description="Helical" evidence="1">
    <location>
        <begin position="317"/>
        <end position="336"/>
    </location>
</feature>
<dbReference type="Proteomes" id="UP001321760">
    <property type="component" value="Unassembled WGS sequence"/>
</dbReference>
<feature type="chain" id="PRO_5043731816" evidence="2">
    <location>
        <begin position="19"/>
        <end position="639"/>
    </location>
</feature>
<keyword evidence="2" id="KW-0732">Signal</keyword>
<feature type="transmembrane region" description="Helical" evidence="1">
    <location>
        <begin position="88"/>
        <end position="115"/>
    </location>
</feature>
<dbReference type="EMBL" id="MU866014">
    <property type="protein sequence ID" value="KAK4442510.1"/>
    <property type="molecule type" value="Genomic_DNA"/>
</dbReference>
<feature type="transmembrane region" description="Helical" evidence="1">
    <location>
        <begin position="572"/>
        <end position="595"/>
    </location>
</feature>
<proteinExistence type="predicted"/>
<feature type="transmembrane region" description="Helical" evidence="1">
    <location>
        <begin position="484"/>
        <end position="503"/>
    </location>
</feature>
<name>A0AAV9G219_9PEZI</name>
<evidence type="ECO:0000313" key="3">
    <source>
        <dbReference type="EMBL" id="KAK4442510.1"/>
    </source>
</evidence>
<evidence type="ECO:0000256" key="2">
    <source>
        <dbReference type="SAM" id="SignalP"/>
    </source>
</evidence>
<comment type="caution">
    <text evidence="3">The sequence shown here is derived from an EMBL/GenBank/DDBJ whole genome shotgun (WGS) entry which is preliminary data.</text>
</comment>
<gene>
    <name evidence="3" type="ORF">QBC34DRAFT_363639</name>
</gene>
<sequence>MEAFIFAFLILLLPSALGDSFLDQCKTRIEGILNGTETYGAVTNWTIDELGYIYHGPVGGINPSFSRENLLVVTKDGCKALCGTDINWYWITDISLTLGIVSNWVIPIIALLAVLPYEASQHGAKDGKRRWARHLTAVATTLGHLCNWLGSPQTVLTAILFNIYQMKMCLCAARPLPMRLSVKRPSRGSYRAITGQGKETSRAGRLLRMDAFYLLSCVGQFKPPEDTTTFLEGLSYGLLKPLLATTEDETSKPRDRTAQGEKWTTNILDAIAKQMRYSRRRGVWATFISILLFFIAYAVSVTLAFSNDLGDRTTTHSLAYGILISWLPLLVLFAIVDRNPNCADRTRTLLNRWMWNARAINDWETDVATRRPPKWWSPDNRPQNTPPEGCDATPTNFIGQGREIGYNGLAYAVLSAIEETSEDEDERAEIITNKAEDLLSKHTRCPPRSWWIIAVVTELIILIEVGMAVMMSSTVPTVGVGCRSGLYIAYGFFSSLVWFLHLFPWFRRQDKLANFIGHVLCLLATLCLLVITFASFSGVLKNCICRAGLSGYLDFEGPEIYKNRDIFIVGKFWSVAAITGAVPVVLCFILAILLFGRLQPLWQEEVVKEKASDVSVELTSITRGANKRANKRADMSWLI</sequence>
<feature type="transmembrane region" description="Helical" evidence="1">
    <location>
        <begin position="450"/>
        <end position="472"/>
    </location>
</feature>
<organism evidence="3 4">
    <name type="scientific">Podospora aff. communis PSN243</name>
    <dbReference type="NCBI Taxonomy" id="3040156"/>
    <lineage>
        <taxon>Eukaryota</taxon>
        <taxon>Fungi</taxon>
        <taxon>Dikarya</taxon>
        <taxon>Ascomycota</taxon>
        <taxon>Pezizomycotina</taxon>
        <taxon>Sordariomycetes</taxon>
        <taxon>Sordariomycetidae</taxon>
        <taxon>Sordariales</taxon>
        <taxon>Podosporaceae</taxon>
        <taxon>Podospora</taxon>
    </lineage>
</organism>
<keyword evidence="1" id="KW-1133">Transmembrane helix</keyword>
<feature type="transmembrane region" description="Helical" evidence="1">
    <location>
        <begin position="283"/>
        <end position="305"/>
    </location>
</feature>
<keyword evidence="1" id="KW-0812">Transmembrane</keyword>
<dbReference type="AlphaFoldDB" id="A0AAV9G219"/>
<protein>
    <submittedName>
        <fullName evidence="3">Uncharacterized protein</fullName>
    </submittedName>
</protein>
<reference evidence="3" key="1">
    <citation type="journal article" date="2023" name="Mol. Phylogenet. Evol.">
        <title>Genome-scale phylogeny and comparative genomics of the fungal order Sordariales.</title>
        <authorList>
            <person name="Hensen N."/>
            <person name="Bonometti L."/>
            <person name="Westerberg I."/>
            <person name="Brannstrom I.O."/>
            <person name="Guillou S."/>
            <person name="Cros-Aarteil S."/>
            <person name="Calhoun S."/>
            <person name="Haridas S."/>
            <person name="Kuo A."/>
            <person name="Mondo S."/>
            <person name="Pangilinan J."/>
            <person name="Riley R."/>
            <person name="LaButti K."/>
            <person name="Andreopoulos B."/>
            <person name="Lipzen A."/>
            <person name="Chen C."/>
            <person name="Yan M."/>
            <person name="Daum C."/>
            <person name="Ng V."/>
            <person name="Clum A."/>
            <person name="Steindorff A."/>
            <person name="Ohm R.A."/>
            <person name="Martin F."/>
            <person name="Silar P."/>
            <person name="Natvig D.O."/>
            <person name="Lalanne C."/>
            <person name="Gautier V."/>
            <person name="Ament-Velasquez S.L."/>
            <person name="Kruys A."/>
            <person name="Hutchinson M.I."/>
            <person name="Powell A.J."/>
            <person name="Barry K."/>
            <person name="Miller A.N."/>
            <person name="Grigoriev I.V."/>
            <person name="Debuchy R."/>
            <person name="Gladieux P."/>
            <person name="Hiltunen Thoren M."/>
            <person name="Johannesson H."/>
        </authorList>
    </citation>
    <scope>NUCLEOTIDE SEQUENCE</scope>
    <source>
        <strain evidence="3">PSN243</strain>
    </source>
</reference>
<evidence type="ECO:0000256" key="1">
    <source>
        <dbReference type="SAM" id="Phobius"/>
    </source>
</evidence>
<accession>A0AAV9G219</accession>
<keyword evidence="1" id="KW-0472">Membrane</keyword>
<keyword evidence="4" id="KW-1185">Reference proteome</keyword>
<feature type="signal peptide" evidence="2">
    <location>
        <begin position="1"/>
        <end position="18"/>
    </location>
</feature>
<evidence type="ECO:0000313" key="4">
    <source>
        <dbReference type="Proteomes" id="UP001321760"/>
    </source>
</evidence>